<sequence>MSSKCQLLIFRKLIAGQFLLPSKFTENEIRLEMEKCLFIMSTKEKKFHLSEVNHEELLQILLAFFCRVESMPKGYKYQKDGTDFFLEVQLDTTGKIVKIRPSKAFPG</sequence>
<organism evidence="1">
    <name type="scientific">marine sediment metagenome</name>
    <dbReference type="NCBI Taxonomy" id="412755"/>
    <lineage>
        <taxon>unclassified sequences</taxon>
        <taxon>metagenomes</taxon>
        <taxon>ecological metagenomes</taxon>
    </lineage>
</organism>
<feature type="non-terminal residue" evidence="1">
    <location>
        <position position="107"/>
    </location>
</feature>
<name>X1DBH7_9ZZZZ</name>
<evidence type="ECO:0000313" key="1">
    <source>
        <dbReference type="EMBL" id="GAH02419.1"/>
    </source>
</evidence>
<dbReference type="EMBL" id="BART01024253">
    <property type="protein sequence ID" value="GAH02419.1"/>
    <property type="molecule type" value="Genomic_DNA"/>
</dbReference>
<comment type="caution">
    <text evidence="1">The sequence shown here is derived from an EMBL/GenBank/DDBJ whole genome shotgun (WGS) entry which is preliminary data.</text>
</comment>
<protein>
    <submittedName>
        <fullName evidence="1">Uncharacterized protein</fullName>
    </submittedName>
</protein>
<accession>X1DBH7</accession>
<reference evidence="1" key="1">
    <citation type="journal article" date="2014" name="Front. Microbiol.">
        <title>High frequency of phylogenetically diverse reductive dehalogenase-homologous genes in deep subseafloor sedimentary metagenomes.</title>
        <authorList>
            <person name="Kawai M."/>
            <person name="Futagami T."/>
            <person name="Toyoda A."/>
            <person name="Takaki Y."/>
            <person name="Nishi S."/>
            <person name="Hori S."/>
            <person name="Arai W."/>
            <person name="Tsubouchi T."/>
            <person name="Morono Y."/>
            <person name="Uchiyama I."/>
            <person name="Ito T."/>
            <person name="Fujiyama A."/>
            <person name="Inagaki F."/>
            <person name="Takami H."/>
        </authorList>
    </citation>
    <scope>NUCLEOTIDE SEQUENCE</scope>
    <source>
        <strain evidence="1">Expedition CK06-06</strain>
    </source>
</reference>
<gene>
    <name evidence="1" type="ORF">S01H4_43877</name>
</gene>
<proteinExistence type="predicted"/>
<dbReference type="AlphaFoldDB" id="X1DBH7"/>